<proteinExistence type="predicted"/>
<protein>
    <submittedName>
        <fullName evidence="1">Uncharacterized protein</fullName>
    </submittedName>
</protein>
<comment type="caution">
    <text evidence="1">The sequence shown here is derived from an EMBL/GenBank/DDBJ whole genome shotgun (WGS) entry which is preliminary data.</text>
</comment>
<accession>A0ACB7Y7U0</accession>
<keyword evidence="2" id="KW-1185">Reference proteome</keyword>
<dbReference type="Proteomes" id="UP000828048">
    <property type="component" value="Chromosome 7"/>
</dbReference>
<evidence type="ECO:0000313" key="1">
    <source>
        <dbReference type="EMBL" id="KAH7849386.1"/>
    </source>
</evidence>
<gene>
    <name evidence="1" type="ORF">Vadar_017082</name>
</gene>
<dbReference type="EMBL" id="CM037157">
    <property type="protein sequence ID" value="KAH7849386.1"/>
    <property type="molecule type" value="Genomic_DNA"/>
</dbReference>
<organism evidence="1 2">
    <name type="scientific">Vaccinium darrowii</name>
    <dbReference type="NCBI Taxonomy" id="229202"/>
    <lineage>
        <taxon>Eukaryota</taxon>
        <taxon>Viridiplantae</taxon>
        <taxon>Streptophyta</taxon>
        <taxon>Embryophyta</taxon>
        <taxon>Tracheophyta</taxon>
        <taxon>Spermatophyta</taxon>
        <taxon>Magnoliopsida</taxon>
        <taxon>eudicotyledons</taxon>
        <taxon>Gunneridae</taxon>
        <taxon>Pentapetalae</taxon>
        <taxon>asterids</taxon>
        <taxon>Ericales</taxon>
        <taxon>Ericaceae</taxon>
        <taxon>Vaccinioideae</taxon>
        <taxon>Vaccinieae</taxon>
        <taxon>Vaccinium</taxon>
    </lineage>
</organism>
<sequence>MNNSSGGVASNILVNHDFSGGLYSWSANTCDASLVLDGQGGNHAVVTNRTKRWQGLEQDITGKVSASLIYTVSARVHASGPVHSSDIVEATLRLESRSRSTNYL</sequence>
<reference evidence="1 2" key="1">
    <citation type="journal article" date="2021" name="Hortic Res">
        <title>High-quality reference genome and annotation aids understanding of berry development for evergreen blueberry (Vaccinium darrowii).</title>
        <authorList>
            <person name="Yu J."/>
            <person name="Hulse-Kemp A.M."/>
            <person name="Babiker E."/>
            <person name="Staton M."/>
        </authorList>
    </citation>
    <scope>NUCLEOTIDE SEQUENCE [LARGE SCALE GENOMIC DNA]</scope>
    <source>
        <strain evidence="2">cv. NJ 8807/NJ 8810</strain>
        <tissue evidence="1">Young leaf</tissue>
    </source>
</reference>
<name>A0ACB7Y7U0_9ERIC</name>
<evidence type="ECO:0000313" key="2">
    <source>
        <dbReference type="Proteomes" id="UP000828048"/>
    </source>
</evidence>